<evidence type="ECO:0008006" key="4">
    <source>
        <dbReference type="Google" id="ProtNLM"/>
    </source>
</evidence>
<gene>
    <name evidence="2" type="ORF">NBRC116591_12420</name>
</gene>
<name>A0ABQ0A754_9GAMM</name>
<evidence type="ECO:0000256" key="1">
    <source>
        <dbReference type="SAM" id="SignalP"/>
    </source>
</evidence>
<evidence type="ECO:0000313" key="3">
    <source>
        <dbReference type="Proteomes" id="UP001465153"/>
    </source>
</evidence>
<organism evidence="2 3">
    <name type="scientific">Sessilibacter corallicola</name>
    <dbReference type="NCBI Taxonomy" id="2904075"/>
    <lineage>
        <taxon>Bacteria</taxon>
        <taxon>Pseudomonadati</taxon>
        <taxon>Pseudomonadota</taxon>
        <taxon>Gammaproteobacteria</taxon>
        <taxon>Cellvibrionales</taxon>
        <taxon>Cellvibrionaceae</taxon>
        <taxon>Sessilibacter</taxon>
    </lineage>
</organism>
<dbReference type="Pfam" id="PF13385">
    <property type="entry name" value="Laminin_G_3"/>
    <property type="match status" value="1"/>
</dbReference>
<feature type="chain" id="PRO_5045903751" description="LamG domain-containing protein" evidence="1">
    <location>
        <begin position="19"/>
        <end position="810"/>
    </location>
</feature>
<dbReference type="InterPro" id="IPR013320">
    <property type="entry name" value="ConA-like_dom_sf"/>
</dbReference>
<dbReference type="EMBL" id="BAABWN010000003">
    <property type="protein sequence ID" value="GAA6167432.1"/>
    <property type="molecule type" value="Genomic_DNA"/>
</dbReference>
<reference evidence="2 3" key="1">
    <citation type="submission" date="2024-04" db="EMBL/GenBank/DDBJ databases">
        <title>Draft genome sequence of Sessilibacter corallicola NBRC 116591.</title>
        <authorList>
            <person name="Miyakawa T."/>
            <person name="Kusuya Y."/>
            <person name="Miura T."/>
        </authorList>
    </citation>
    <scope>NUCLEOTIDE SEQUENCE [LARGE SCALE GENOMIC DNA]</scope>
    <source>
        <strain evidence="2 3">KU-00831-HH</strain>
    </source>
</reference>
<dbReference type="Proteomes" id="UP001465153">
    <property type="component" value="Unassembled WGS sequence"/>
</dbReference>
<protein>
    <recommendedName>
        <fullName evidence="4">LamG domain-containing protein</fullName>
    </recommendedName>
</protein>
<keyword evidence="1" id="KW-0732">Signal</keyword>
<dbReference type="PROSITE" id="PS51257">
    <property type="entry name" value="PROKAR_LIPOPROTEIN"/>
    <property type="match status" value="1"/>
</dbReference>
<keyword evidence="3" id="KW-1185">Reference proteome</keyword>
<dbReference type="Gene3D" id="2.60.120.200">
    <property type="match status" value="1"/>
</dbReference>
<proteinExistence type="predicted"/>
<dbReference type="RefSeq" id="WP_353302074.1">
    <property type="nucleotide sequence ID" value="NZ_BAABWN010000003.1"/>
</dbReference>
<comment type="caution">
    <text evidence="2">The sequence shown here is derived from an EMBL/GenBank/DDBJ whole genome shotgun (WGS) entry which is preliminary data.</text>
</comment>
<feature type="signal peptide" evidence="1">
    <location>
        <begin position="1"/>
        <end position="18"/>
    </location>
</feature>
<accession>A0ABQ0A754</accession>
<sequence>MKKLFAKLFLTASALALVACGGGGGSGAPTEFNQDTSNDEPIIVVYNGPDPINDDVQNFRLNVWDNLARTDRCAACHGTGEISPTFVRSDDINLAFAEVNPFVDLENPSASRLATFVGEGHNCWLAVTSVCVSLIEGFIEAWAQASGTVSNTVALTAPALRDVGGSQVFPPDPTAFENTVYPLLDNFCSQCHAEDAPTQQQPFIASSDVLVAYNASQSRLDLATPSNSRFVLRLNESHNCWSDCPSNAATMTQAIADLSAMIPEVEVDPALVISRAVNLTDDGIVASSGGRVETNLIALWEFAEGEGRTAFDTSGVEPSINLNLTGDVEWVGGFGIDIGEGGRAQGLTSQSVKLYDSITATGEYTIEAWVVPANVTQDGPARIVSYSGSADTRNFTLGQTEFAYDFLARSSTSDGNGEPALSTNNADEILQATLQHVVATFDPIDGRRLYVNGELVADEAAPGGNLNAWNSSFALVLGAEVDGNDPWEGTIRLLAIHNRSMSEEDIVNNFEVGVGERFFLLFNVEEHVSVPEAYIAFEVSQFDSFAYLFSEPFFITLDPNASIGDIHIEGMYLGVNGQEATVGQAFSNLSVDVTDATYDRVSGQRLSPLGTVIPLQFGPDSDLFFLNFDEIGNSSFDRPVPVPPSPAVPQDLEPVSDIGVKTFAEINATLSQVTGVPITQPDVAASFNVLQQQLPTVENISGFLTSHQTGITQLAVEYCNVMVSGLAVVPGRDALINQMLDGLLANQLTVTGGVALLTQPDPDLATPGALRSVREELEVLYDRISASSGSDAAAIATCAAAAGSALMLVQ</sequence>
<evidence type="ECO:0000313" key="2">
    <source>
        <dbReference type="EMBL" id="GAA6167432.1"/>
    </source>
</evidence>
<dbReference type="SUPFAM" id="SSF49899">
    <property type="entry name" value="Concanavalin A-like lectins/glucanases"/>
    <property type="match status" value="1"/>
</dbReference>